<dbReference type="RefSeq" id="WP_161708574.1">
    <property type="nucleotide sequence ID" value="NZ_JAABLQ010000001.1"/>
</dbReference>
<accession>A0A7X5J9T8</accession>
<evidence type="ECO:0000313" key="2">
    <source>
        <dbReference type="Proteomes" id="UP000586722"/>
    </source>
</evidence>
<name>A0A7X5J9T8_9HYPH</name>
<reference evidence="2" key="1">
    <citation type="submission" date="2020-01" db="EMBL/GenBank/DDBJ databases">
        <authorList>
            <person name="Fang Y."/>
            <person name="Sun R."/>
            <person name="Nie L."/>
            <person name="He J."/>
            <person name="Hao L."/>
            <person name="Wang L."/>
            <person name="Su S."/>
            <person name="Lv E."/>
            <person name="Zhang Z."/>
            <person name="Xie R."/>
            <person name="Liu H."/>
        </authorList>
    </citation>
    <scope>NUCLEOTIDE SEQUENCE [LARGE SCALE GENOMIC DNA]</scope>
    <source>
        <strain evidence="2">XCT-53</strain>
    </source>
</reference>
<evidence type="ECO:0000313" key="1">
    <source>
        <dbReference type="EMBL" id="NBN78660.1"/>
    </source>
</evidence>
<organism evidence="1 2">
    <name type="scientific">Pannonibacter tanglangensis</name>
    <dbReference type="NCBI Taxonomy" id="2750084"/>
    <lineage>
        <taxon>Bacteria</taxon>
        <taxon>Pseudomonadati</taxon>
        <taxon>Pseudomonadota</taxon>
        <taxon>Alphaproteobacteria</taxon>
        <taxon>Hyphomicrobiales</taxon>
        <taxon>Stappiaceae</taxon>
        <taxon>Pannonibacter</taxon>
    </lineage>
</organism>
<keyword evidence="2" id="KW-1185">Reference proteome</keyword>
<proteinExistence type="predicted"/>
<protein>
    <recommendedName>
        <fullName evidence="3">GIY-YIG nuclease family protein</fullName>
    </recommendedName>
</protein>
<comment type="caution">
    <text evidence="1">The sequence shown here is derived from an EMBL/GenBank/DDBJ whole genome shotgun (WGS) entry which is preliminary data.</text>
</comment>
<gene>
    <name evidence="1" type="ORF">GWI72_10320</name>
</gene>
<evidence type="ECO:0008006" key="3">
    <source>
        <dbReference type="Google" id="ProtNLM"/>
    </source>
</evidence>
<dbReference type="AlphaFoldDB" id="A0A7X5J9T8"/>
<dbReference type="InterPro" id="IPR035901">
    <property type="entry name" value="GIY-YIG_endonuc_sf"/>
</dbReference>
<dbReference type="Proteomes" id="UP000586722">
    <property type="component" value="Unassembled WGS sequence"/>
</dbReference>
<dbReference type="EMBL" id="JAABLQ010000001">
    <property type="protein sequence ID" value="NBN78660.1"/>
    <property type="molecule type" value="Genomic_DNA"/>
</dbReference>
<sequence length="128" mass="14468">MEFFVTLTGITGTEYRFTVHEIGTEFLNVAGVYAFCAKAPARGLMDELFPRYVPLYVGESMDLGHRLHTNLNNHHRLTDAKARGATHVAVMHTATVDQRMRVERDLIAAYNPPCNRETVNPRSLFGPY</sequence>
<dbReference type="Gene3D" id="3.40.1440.10">
    <property type="entry name" value="GIY-YIG endonuclease"/>
    <property type="match status" value="1"/>
</dbReference>